<accession>A0A8T1W9Y1</accession>
<evidence type="ECO:0000313" key="1">
    <source>
        <dbReference type="EMBL" id="KAG7390387.1"/>
    </source>
</evidence>
<keyword evidence="2" id="KW-1185">Reference proteome</keyword>
<evidence type="ECO:0000313" key="2">
    <source>
        <dbReference type="Proteomes" id="UP000693981"/>
    </source>
</evidence>
<evidence type="ECO:0008006" key="3">
    <source>
        <dbReference type="Google" id="ProtNLM"/>
    </source>
</evidence>
<protein>
    <recommendedName>
        <fullName evidence="3">RxLR effector protein</fullName>
    </recommendedName>
</protein>
<dbReference type="EMBL" id="JAGDFL010000383">
    <property type="protein sequence ID" value="KAG7390387.1"/>
    <property type="molecule type" value="Genomic_DNA"/>
</dbReference>
<dbReference type="Proteomes" id="UP000693981">
    <property type="component" value="Unassembled WGS sequence"/>
</dbReference>
<reference evidence="1" key="1">
    <citation type="submission" date="2021-02" db="EMBL/GenBank/DDBJ databases">
        <authorList>
            <person name="Palmer J.M."/>
        </authorList>
    </citation>
    <scope>NUCLEOTIDE SEQUENCE</scope>
    <source>
        <strain evidence="1">SCRP23</strain>
    </source>
</reference>
<proteinExistence type="predicted"/>
<sequence>MDDAKKVLGLETLSPNALKLSENYKYYDEFMSSSVLQWLGEGKTIDDVKKLLGLENLSVAALKQSSNTKYFHTYMTKRVEGWLRSGKSLDEVKKMLQFDRMSAEAIKASPNLKYYNQFLDGRVNNIVTKAEFVPRTAVTFDEYMAQKITRWVKAGVTVDQAKKKLGLNKLSGNALKANDNYKYYQKFMSMREVN</sequence>
<organism evidence="1 2">
    <name type="scientific">Phytophthora boehmeriae</name>
    <dbReference type="NCBI Taxonomy" id="109152"/>
    <lineage>
        <taxon>Eukaryota</taxon>
        <taxon>Sar</taxon>
        <taxon>Stramenopiles</taxon>
        <taxon>Oomycota</taxon>
        <taxon>Peronosporomycetes</taxon>
        <taxon>Peronosporales</taxon>
        <taxon>Peronosporaceae</taxon>
        <taxon>Phytophthora</taxon>
    </lineage>
</organism>
<gene>
    <name evidence="1" type="ORF">PHYBOEH_007044</name>
</gene>
<comment type="caution">
    <text evidence="1">The sequence shown here is derived from an EMBL/GenBank/DDBJ whole genome shotgun (WGS) entry which is preliminary data.</text>
</comment>
<dbReference type="OrthoDB" id="97973at2759"/>
<name>A0A8T1W9Y1_9STRA</name>
<dbReference type="AlphaFoldDB" id="A0A8T1W9Y1"/>